<dbReference type="AlphaFoldDB" id="A0A8S1XM81"/>
<evidence type="ECO:0000313" key="1">
    <source>
        <dbReference type="EMBL" id="CAD8202285.1"/>
    </source>
</evidence>
<comment type="caution">
    <text evidence="1">The sequence shown here is derived from an EMBL/GenBank/DDBJ whole genome shotgun (WGS) entry which is preliminary data.</text>
</comment>
<organism evidence="1 2">
    <name type="scientific">Paramecium octaurelia</name>
    <dbReference type="NCBI Taxonomy" id="43137"/>
    <lineage>
        <taxon>Eukaryota</taxon>
        <taxon>Sar</taxon>
        <taxon>Alveolata</taxon>
        <taxon>Ciliophora</taxon>
        <taxon>Intramacronucleata</taxon>
        <taxon>Oligohymenophorea</taxon>
        <taxon>Peniculida</taxon>
        <taxon>Parameciidae</taxon>
        <taxon>Paramecium</taxon>
    </lineage>
</organism>
<reference evidence="1" key="1">
    <citation type="submission" date="2021-01" db="EMBL/GenBank/DDBJ databases">
        <authorList>
            <consortium name="Genoscope - CEA"/>
            <person name="William W."/>
        </authorList>
    </citation>
    <scope>NUCLEOTIDE SEQUENCE</scope>
</reference>
<gene>
    <name evidence="1" type="ORF">POCTA_138.1.T1260180</name>
</gene>
<evidence type="ECO:0000313" key="2">
    <source>
        <dbReference type="Proteomes" id="UP000683925"/>
    </source>
</evidence>
<accession>A0A8S1XM81</accession>
<dbReference type="Proteomes" id="UP000683925">
    <property type="component" value="Unassembled WGS sequence"/>
</dbReference>
<keyword evidence="2" id="KW-1185">Reference proteome</keyword>
<proteinExistence type="predicted"/>
<name>A0A8S1XM81_PAROT</name>
<protein>
    <submittedName>
        <fullName evidence="1">Uncharacterized protein</fullName>
    </submittedName>
</protein>
<dbReference type="EMBL" id="CAJJDP010000126">
    <property type="protein sequence ID" value="CAD8202285.1"/>
    <property type="molecule type" value="Genomic_DNA"/>
</dbReference>
<sequence length="142" mass="16349">MTCRQIHLSQYYNSLRLKAIIRIELQLQAESLLYSQLSNTSEVVKKGWLHYNQREIEDQWCNQQQVQVCVGCRFGPTAYMLLKGKGLPKISASIGVEFCRQLVPLNATRKMRWLGVMKSSDIVALKKSQAYRLEGSFCFLIS</sequence>